<organism evidence="1 2">
    <name type="scientific">Nocardioides jishulii</name>
    <dbReference type="NCBI Taxonomy" id="2575440"/>
    <lineage>
        <taxon>Bacteria</taxon>
        <taxon>Bacillati</taxon>
        <taxon>Actinomycetota</taxon>
        <taxon>Actinomycetes</taxon>
        <taxon>Propionibacteriales</taxon>
        <taxon>Nocardioidaceae</taxon>
        <taxon>Nocardioides</taxon>
    </lineage>
</organism>
<gene>
    <name evidence="1" type="ORF">FC770_05375</name>
</gene>
<name>A0A4V5TKP6_9ACTN</name>
<dbReference type="OrthoDB" id="133105at85009"/>
<proteinExistence type="predicted"/>
<dbReference type="Proteomes" id="UP000307808">
    <property type="component" value="Unassembled WGS sequence"/>
</dbReference>
<accession>A0A4V5TKP6</accession>
<keyword evidence="2" id="KW-1185">Reference proteome</keyword>
<dbReference type="RefSeq" id="WP_137065011.1">
    <property type="nucleotide sequence ID" value="NZ_CP040748.1"/>
</dbReference>
<sequence length="279" mass="28341">MNGGAGGLLGGMTLAQEAMGVVDQIERGEWGAAFLESGAVGLGVAGTMADPLGSLVSWLGAEVLDKVAPLNVWLMELTGNQEKVRVTARVMEGEATRVLAAADDVSRDMVSTLGGMEGIAAESGAAQCRVLETNLRATAASLSGVARALEVAASYVAVVHALVRDALAELATMATQRLMVSGLTLGAALPAVVAELTARVVHLVRRVCRPLQGLIRSCGALQLLMDDLGVALLQLRRAVRARAALGPLGGRELMTLGASAGLSGLAAGVGEEDPAGCVP</sequence>
<dbReference type="EMBL" id="SZPY01000001">
    <property type="protein sequence ID" value="TKI64553.1"/>
    <property type="molecule type" value="Genomic_DNA"/>
</dbReference>
<protein>
    <submittedName>
        <fullName evidence="1">Uncharacterized protein</fullName>
    </submittedName>
</protein>
<evidence type="ECO:0000313" key="1">
    <source>
        <dbReference type="EMBL" id="TKI64553.1"/>
    </source>
</evidence>
<reference evidence="1 2" key="1">
    <citation type="submission" date="2019-04" db="EMBL/GenBank/DDBJ databases">
        <authorList>
            <person name="Dong K."/>
        </authorList>
    </citation>
    <scope>NUCLEOTIDE SEQUENCE [LARGE SCALE GENOMIC DNA]</scope>
    <source>
        <strain evidence="2">dk3543</strain>
    </source>
</reference>
<comment type="caution">
    <text evidence="1">The sequence shown here is derived from an EMBL/GenBank/DDBJ whole genome shotgun (WGS) entry which is preliminary data.</text>
</comment>
<evidence type="ECO:0000313" key="2">
    <source>
        <dbReference type="Proteomes" id="UP000307808"/>
    </source>
</evidence>
<dbReference type="AlphaFoldDB" id="A0A4V5TKP6"/>